<comment type="caution">
    <text evidence="6">The sequence shown here is derived from an EMBL/GenBank/DDBJ whole genome shotgun (WGS) entry which is preliminary data.</text>
</comment>
<sequence>MQQIISASDSPFFQWTNQVPISFTDWKCILSTITTKETSKLSSSDQLCRSTTQITKSDRQSLPRNQVFGDKTVESFIASSSNLAQSSISISRQDVPKILSPPTKRYVSSFKTIVSSTNSKPTQRLNSVNNNVMILKVPKEHTHNSANTGSPFSSKHSTLSMATTTATIMSTKSQQQTLSPSRLSPILKVEGQKRRIVHHESSVATPSSIDSLVGSNPTNQMATSASGHPQTNSTVFTYRSAAAGGNTIRQRAIAETTTNSMLITTERLKLNMSSAVRSTRQLLPAPTTIASTYVSSQQTQRNHNQNSKSRTQQDKSIHSRDNFDYPDPFTNCPQEILSKLAQLTKLQMETIEWERKKRFTKKKTITNGAFQGKDSP</sequence>
<feature type="compositionally biased region" description="Basic and acidic residues" evidence="1">
    <location>
        <begin position="311"/>
        <end position="323"/>
    </location>
</feature>
<dbReference type="EMBL" id="CAJNYD010001263">
    <property type="protein sequence ID" value="CAF3326788.1"/>
    <property type="molecule type" value="Genomic_DNA"/>
</dbReference>
<evidence type="ECO:0000313" key="7">
    <source>
        <dbReference type="EMBL" id="CAF4587963.1"/>
    </source>
</evidence>
<accession>A0A820W903</accession>
<evidence type="ECO:0000313" key="2">
    <source>
        <dbReference type="EMBL" id="CAF3326788.1"/>
    </source>
</evidence>
<dbReference type="Proteomes" id="UP000663872">
    <property type="component" value="Unassembled WGS sequence"/>
</dbReference>
<name>A0A820W903_9BILA</name>
<gene>
    <name evidence="4" type="ORF">GRG538_LOCUS33060</name>
    <name evidence="6" type="ORF">HFQ381_LOCUS28543</name>
    <name evidence="2" type="ORF">LUA448_LOCUS10559</name>
    <name evidence="7" type="ORF">QYT958_LOCUS10709</name>
    <name evidence="3" type="ORF">TIS948_LOCUS20959</name>
    <name evidence="5" type="ORF">UJA718_LOCUS11657</name>
</gene>
<dbReference type="Proteomes" id="UP000663825">
    <property type="component" value="Unassembled WGS sequence"/>
</dbReference>
<dbReference type="EMBL" id="CAJNXB010003638">
    <property type="protein sequence ID" value="CAF3328170.1"/>
    <property type="molecule type" value="Genomic_DNA"/>
</dbReference>
<feature type="compositionally biased region" description="Polar residues" evidence="1">
    <location>
        <begin position="295"/>
        <end position="310"/>
    </location>
</feature>
<dbReference type="EMBL" id="CAJOBO010004103">
    <property type="protein sequence ID" value="CAF4512054.1"/>
    <property type="molecule type" value="Genomic_DNA"/>
</dbReference>
<evidence type="ECO:0000313" key="9">
    <source>
        <dbReference type="Proteomes" id="UP000663873"/>
    </source>
</evidence>
<organism evidence="6 8">
    <name type="scientific">Rotaria socialis</name>
    <dbReference type="NCBI Taxonomy" id="392032"/>
    <lineage>
        <taxon>Eukaryota</taxon>
        <taxon>Metazoa</taxon>
        <taxon>Spiralia</taxon>
        <taxon>Gnathifera</taxon>
        <taxon>Rotifera</taxon>
        <taxon>Eurotatoria</taxon>
        <taxon>Bdelloidea</taxon>
        <taxon>Philodinida</taxon>
        <taxon>Philodinidae</taxon>
        <taxon>Rotaria</taxon>
    </lineage>
</organism>
<dbReference type="OrthoDB" id="10003681at2759"/>
<dbReference type="Proteomes" id="UP000663851">
    <property type="component" value="Unassembled WGS sequence"/>
</dbReference>
<dbReference type="Proteomes" id="UP000663848">
    <property type="component" value="Unassembled WGS sequence"/>
</dbReference>
<evidence type="ECO:0000313" key="4">
    <source>
        <dbReference type="EMBL" id="CAF3781452.1"/>
    </source>
</evidence>
<dbReference type="Proteomes" id="UP000663873">
    <property type="component" value="Unassembled WGS sequence"/>
</dbReference>
<evidence type="ECO:0000313" key="8">
    <source>
        <dbReference type="Proteomes" id="UP000663851"/>
    </source>
</evidence>
<dbReference type="EMBL" id="CAJOBR010001209">
    <property type="protein sequence ID" value="CAF4587963.1"/>
    <property type="molecule type" value="Genomic_DNA"/>
</dbReference>
<feature type="region of interest" description="Disordered" evidence="1">
    <location>
        <begin position="295"/>
        <end position="329"/>
    </location>
</feature>
<dbReference type="EMBL" id="CAJOBP010001446">
    <property type="protein sequence ID" value="CAF4285289.1"/>
    <property type="molecule type" value="Genomic_DNA"/>
</dbReference>
<reference evidence="6" key="1">
    <citation type="submission" date="2021-02" db="EMBL/GenBank/DDBJ databases">
        <authorList>
            <person name="Nowell W R."/>
        </authorList>
    </citation>
    <scope>NUCLEOTIDE SEQUENCE</scope>
</reference>
<proteinExistence type="predicted"/>
<dbReference type="AlphaFoldDB" id="A0A820W903"/>
<evidence type="ECO:0000313" key="3">
    <source>
        <dbReference type="EMBL" id="CAF3328170.1"/>
    </source>
</evidence>
<protein>
    <submittedName>
        <fullName evidence="6">Uncharacterized protein</fullName>
    </submittedName>
</protein>
<keyword evidence="9" id="KW-1185">Reference proteome</keyword>
<dbReference type="EMBL" id="CAJNYT010005875">
    <property type="protein sequence ID" value="CAF3781452.1"/>
    <property type="molecule type" value="Genomic_DNA"/>
</dbReference>
<evidence type="ECO:0000313" key="5">
    <source>
        <dbReference type="EMBL" id="CAF4285289.1"/>
    </source>
</evidence>
<evidence type="ECO:0000256" key="1">
    <source>
        <dbReference type="SAM" id="MobiDB-lite"/>
    </source>
</evidence>
<evidence type="ECO:0000313" key="6">
    <source>
        <dbReference type="EMBL" id="CAF4512054.1"/>
    </source>
</evidence>
<dbReference type="Proteomes" id="UP000663833">
    <property type="component" value="Unassembled WGS sequence"/>
</dbReference>